<evidence type="ECO:0000256" key="2">
    <source>
        <dbReference type="ARBA" id="ARBA00022679"/>
    </source>
</evidence>
<dbReference type="SUPFAM" id="SSF53335">
    <property type="entry name" value="S-adenosyl-L-methionine-dependent methyltransferases"/>
    <property type="match status" value="1"/>
</dbReference>
<dbReference type="OrthoDB" id="9794208at2"/>
<keyword evidence="2 3" id="KW-0808">Transferase</keyword>
<dbReference type="PANTHER" id="PTHR12049">
    <property type="entry name" value="PROTEIN ARGININE METHYLTRANSFERASE NDUFAF7, MITOCHONDRIAL"/>
    <property type="match status" value="1"/>
</dbReference>
<dbReference type="RefSeq" id="WP_110046466.1">
    <property type="nucleotide sequence ID" value="NZ_CP054609.1"/>
</dbReference>
<dbReference type="InterPro" id="IPR038375">
    <property type="entry name" value="NDUFAF7_sf"/>
</dbReference>
<reference evidence="3 4" key="1">
    <citation type="submission" date="2018-05" db="EMBL/GenBank/DDBJ databases">
        <title>Genomic Encyclopedia of Type Strains, Phase III (KMG-III): the genomes of soil and plant-associated and newly described type strains.</title>
        <authorList>
            <person name="Whitman W."/>
        </authorList>
    </citation>
    <scope>NUCLEOTIDE SEQUENCE [LARGE SCALE GENOMIC DNA]</scope>
    <source>
        <strain evidence="3 4">CECT 5696</strain>
    </source>
</reference>
<evidence type="ECO:0000313" key="3">
    <source>
        <dbReference type="EMBL" id="PWV95449.1"/>
    </source>
</evidence>
<keyword evidence="1 3" id="KW-0489">Methyltransferase</keyword>
<name>A0A2V2YM67_9BACL</name>
<organism evidence="3 4">
    <name type="scientific">Paenibacillus cellulosilyticus</name>
    <dbReference type="NCBI Taxonomy" id="375489"/>
    <lineage>
        <taxon>Bacteria</taxon>
        <taxon>Bacillati</taxon>
        <taxon>Bacillota</taxon>
        <taxon>Bacilli</taxon>
        <taxon>Bacillales</taxon>
        <taxon>Paenibacillaceae</taxon>
        <taxon>Paenibacillus</taxon>
    </lineage>
</organism>
<dbReference type="PANTHER" id="PTHR12049:SF7">
    <property type="entry name" value="PROTEIN ARGININE METHYLTRANSFERASE NDUFAF7, MITOCHONDRIAL"/>
    <property type="match status" value="1"/>
</dbReference>
<dbReference type="Proteomes" id="UP000246635">
    <property type="component" value="Unassembled WGS sequence"/>
</dbReference>
<dbReference type="InterPro" id="IPR029063">
    <property type="entry name" value="SAM-dependent_MTases_sf"/>
</dbReference>
<evidence type="ECO:0000256" key="1">
    <source>
        <dbReference type="ARBA" id="ARBA00022603"/>
    </source>
</evidence>
<dbReference type="InterPro" id="IPR003788">
    <property type="entry name" value="NDUFAF7"/>
</dbReference>
<dbReference type="EMBL" id="QGTQ01000027">
    <property type="protein sequence ID" value="PWV95449.1"/>
    <property type="molecule type" value="Genomic_DNA"/>
</dbReference>
<proteinExistence type="predicted"/>
<keyword evidence="4" id="KW-1185">Reference proteome</keyword>
<comment type="caution">
    <text evidence="3">The sequence shown here is derived from an EMBL/GenBank/DDBJ whole genome shotgun (WGS) entry which is preliminary data.</text>
</comment>
<evidence type="ECO:0000313" key="4">
    <source>
        <dbReference type="Proteomes" id="UP000246635"/>
    </source>
</evidence>
<dbReference type="GO" id="GO:0032259">
    <property type="term" value="P:methylation"/>
    <property type="evidence" value="ECO:0007669"/>
    <property type="project" value="UniProtKB-KW"/>
</dbReference>
<accession>A0A2V2YM67</accession>
<sequence length="406" mass="45355">MDKLIHRLSSRIAAIIEQEGVPAETREGAVCKAIPFSRYMELCLYDEHEGYYRSGSIRTGRQGDFYTSGAIGGIMGQMLARYIQGAVEGNRGFSLIAEWGAGAGAITSQMLETWRDHSLDWLQTIDYGVVDDHPRHLEAAKERLDCLLGHERGAGTRSISFYNSEEAAAAVRKFGAAQHVIIFANELIDAMPVHRVVLREGELVELGVCHVETARDISFGWSYMPLSSKAIADSIEADGVTMLEGQETEINLVAEQWLEMIGEIVNSGMLILIDYGHSAAEYRASYRMQGTLMCYKQHLAHDNPFVSPGVQDITAHVNFTALRRAAERAGWKVAEETTQLQFLMDQGILDLLRSHQDRDPFSETSKRNRAIRQLLLSDGMSETFKVLVLTKGEFIIQRIQKQPESV</sequence>
<dbReference type="Gene3D" id="3.40.50.12710">
    <property type="match status" value="1"/>
</dbReference>
<dbReference type="AlphaFoldDB" id="A0A2V2YM67"/>
<gene>
    <name evidence="3" type="ORF">DFQ01_12753</name>
</gene>
<protein>
    <submittedName>
        <fullName evidence="3">SAM-dependent MidA family methyltransferase</fullName>
    </submittedName>
</protein>
<dbReference type="GO" id="GO:0035243">
    <property type="term" value="F:protein-arginine omega-N symmetric methyltransferase activity"/>
    <property type="evidence" value="ECO:0007669"/>
    <property type="project" value="TreeGrafter"/>
</dbReference>
<dbReference type="Pfam" id="PF02636">
    <property type="entry name" value="Methyltransf_28"/>
    <property type="match status" value="1"/>
</dbReference>